<evidence type="ECO:0000313" key="2">
    <source>
        <dbReference type="EMBL" id="WNM60181.1"/>
    </source>
</evidence>
<keyword evidence="1" id="KW-0472">Membrane</keyword>
<feature type="transmembrane region" description="Helical" evidence="1">
    <location>
        <begin position="35"/>
        <end position="54"/>
    </location>
</feature>
<accession>A0AA96JYI2</accession>
<evidence type="ECO:0000256" key="1">
    <source>
        <dbReference type="SAM" id="Phobius"/>
    </source>
</evidence>
<dbReference type="EMBL" id="CP116967">
    <property type="protein sequence ID" value="WNM60181.1"/>
    <property type="molecule type" value="Genomic_DNA"/>
</dbReference>
<dbReference type="KEGG" id="nall:PP769_09070"/>
<dbReference type="AlphaFoldDB" id="A0AA96JYI2"/>
<reference evidence="2 3" key="1">
    <citation type="submission" date="2023-01" db="EMBL/GenBank/DDBJ databases">
        <title>Cultivation and genomic characterization of new, ubiquitous marine nitrite-oxidizing bacteria from the Nitrospirales.</title>
        <authorList>
            <person name="Mueller A.J."/>
            <person name="Daebeler A."/>
            <person name="Herbold C.W."/>
            <person name="Kirkegaard R.H."/>
            <person name="Daims H."/>
        </authorList>
    </citation>
    <scope>NUCLEOTIDE SEQUENCE [LARGE SCALE GENOMIC DNA]</scope>
    <source>
        <strain evidence="2 3">VA</strain>
    </source>
</reference>
<keyword evidence="3" id="KW-1185">Reference proteome</keyword>
<protein>
    <submittedName>
        <fullName evidence="2">Uncharacterized protein</fullName>
    </submittedName>
</protein>
<dbReference type="RefSeq" id="WP_312646774.1">
    <property type="nucleotide sequence ID" value="NZ_CP116967.1"/>
</dbReference>
<organism evidence="2 3">
    <name type="scientific">Candidatus Nitrospira allomarina</name>
    <dbReference type="NCBI Taxonomy" id="3020900"/>
    <lineage>
        <taxon>Bacteria</taxon>
        <taxon>Pseudomonadati</taxon>
        <taxon>Nitrospirota</taxon>
        <taxon>Nitrospiria</taxon>
        <taxon>Nitrospirales</taxon>
        <taxon>Nitrospiraceae</taxon>
        <taxon>Nitrospira</taxon>
    </lineage>
</organism>
<dbReference type="Proteomes" id="UP001302719">
    <property type="component" value="Chromosome"/>
</dbReference>
<keyword evidence="1" id="KW-0812">Transmembrane</keyword>
<name>A0AA96JYI2_9BACT</name>
<proteinExistence type="predicted"/>
<evidence type="ECO:0000313" key="3">
    <source>
        <dbReference type="Proteomes" id="UP001302719"/>
    </source>
</evidence>
<keyword evidence="1" id="KW-1133">Transmembrane helix</keyword>
<sequence>MKHLRSFLAISIILIVFGFESSAQAYLDPGTGSMVLQLLLGGIAGAVVILKLYWRRFVGLFRGNAREESEHSSSEDQK</sequence>
<gene>
    <name evidence="2" type="ORF">PP769_09070</name>
</gene>